<dbReference type="InterPro" id="IPR022385">
    <property type="entry name" value="Rhs_assc_core"/>
</dbReference>
<dbReference type="EMBL" id="JRXE01000008">
    <property type="protein sequence ID" value="KOC90875.1"/>
    <property type="molecule type" value="Genomic_DNA"/>
</dbReference>
<feature type="transmembrane region" description="Helical" evidence="1">
    <location>
        <begin position="145"/>
        <end position="166"/>
    </location>
</feature>
<dbReference type="Proteomes" id="UP000037088">
    <property type="component" value="Unassembled WGS sequence"/>
</dbReference>
<dbReference type="Gene3D" id="2.180.10.10">
    <property type="entry name" value="RHS repeat-associated core"/>
    <property type="match status" value="1"/>
</dbReference>
<keyword evidence="1" id="KW-1133">Transmembrane helix</keyword>
<keyword evidence="1" id="KW-0472">Membrane</keyword>
<name>A0A0L7T692_9GAMM</name>
<dbReference type="OrthoDB" id="5862074at2"/>
<organism evidence="2 5">
    <name type="scientific">Winslowiella iniecta</name>
    <dbReference type="NCBI Taxonomy" id="1560201"/>
    <lineage>
        <taxon>Bacteria</taxon>
        <taxon>Pseudomonadati</taxon>
        <taxon>Pseudomonadota</taxon>
        <taxon>Gammaproteobacteria</taxon>
        <taxon>Enterobacterales</taxon>
        <taxon>Erwiniaceae</taxon>
        <taxon>Winslowiella</taxon>
    </lineage>
</organism>
<evidence type="ECO:0000256" key="1">
    <source>
        <dbReference type="SAM" id="Phobius"/>
    </source>
</evidence>
<keyword evidence="5" id="KW-1185">Reference proteome</keyword>
<reference evidence="4 5" key="1">
    <citation type="journal article" date="2015" name="Int. J. Syst. Evol. Microbiol.">
        <title>Erwinia iniecta sp. nov., isolated from Russian wheat aphids (Diuraphis noxia).</title>
        <authorList>
            <person name="Campillo T."/>
            <person name="Luna E."/>
            <person name="Portier P."/>
            <person name="Fischer-Le Saux M."/>
            <person name="Lapitan N."/>
            <person name="Tisserat N.A."/>
            <person name="Leach J.E."/>
        </authorList>
    </citation>
    <scope>NUCLEOTIDE SEQUENCE [LARGE SCALE GENOMIC DNA]</scope>
    <source>
        <strain evidence="2 5">B120</strain>
        <strain evidence="3 4">B149</strain>
    </source>
</reference>
<dbReference type="RefSeq" id="WP_052898632.1">
    <property type="nucleotide sequence ID" value="NZ_JRXE01000008.1"/>
</dbReference>
<sequence length="386" mass="41260">MNSFISGFNGERLDPVSDNYHPGKGYRAYNPSLQRFDCPDSFSPFGIGGINPYGWCAGDPINRADPSGHFSWQGWMGIAMGVAGLSLALFTAGSSIVAAGGLISAIGTASAETLLLGSAGIISDVTAIASGALESSNPRASVALGWLSFAAGAVGLAHGLSAFLHVGGSAATPGFTNRTIMGWDTIQKINVFGHADLEFADEQDNNMCYLFEDIHRGRLKPRLTLVTHGHYERGTARIMLDNVADMVYDGTDFANQLHAGGYNFSHYSSIRTVMCHSAEGGWNSFAAQVADVTKLPTTGYLGEVCVETEGIDDIMQTAYLRTMQITGEVLTSLRAADRETVAALDAFKTNFTAPGAGAFHITKNDPLYNYNPVTYFPGGKRIYRNY</sequence>
<evidence type="ECO:0000313" key="2">
    <source>
        <dbReference type="EMBL" id="KOC90875.1"/>
    </source>
</evidence>
<dbReference type="Proteomes" id="UP000036851">
    <property type="component" value="Unassembled WGS sequence"/>
</dbReference>
<evidence type="ECO:0008006" key="6">
    <source>
        <dbReference type="Google" id="ProtNLM"/>
    </source>
</evidence>
<comment type="caution">
    <text evidence="2">The sequence shown here is derived from an EMBL/GenBank/DDBJ whole genome shotgun (WGS) entry which is preliminary data.</text>
</comment>
<evidence type="ECO:0000313" key="5">
    <source>
        <dbReference type="Proteomes" id="UP000037088"/>
    </source>
</evidence>
<feature type="transmembrane region" description="Helical" evidence="1">
    <location>
        <begin position="75"/>
        <end position="102"/>
    </location>
</feature>
<evidence type="ECO:0000313" key="4">
    <source>
        <dbReference type="Proteomes" id="UP000036851"/>
    </source>
</evidence>
<protein>
    <recommendedName>
        <fullName evidence="6">RHS repeat-associated core domain-containing protein</fullName>
    </recommendedName>
</protein>
<keyword evidence="1" id="KW-0812">Transmembrane</keyword>
<gene>
    <name evidence="2" type="ORF">NG42_07380</name>
    <name evidence="3" type="ORF">NG43_07485</name>
</gene>
<dbReference type="NCBIfam" id="TIGR03696">
    <property type="entry name" value="Rhs_assc_core"/>
    <property type="match status" value="1"/>
</dbReference>
<dbReference type="PATRIC" id="fig|1560201.3.peg.1575"/>
<dbReference type="SUPFAM" id="SSF56399">
    <property type="entry name" value="ADP-ribosylation"/>
    <property type="match status" value="1"/>
</dbReference>
<dbReference type="AlphaFoldDB" id="A0A0L7T692"/>
<proteinExistence type="predicted"/>
<accession>A0A0L7T692</accession>
<evidence type="ECO:0000313" key="3">
    <source>
        <dbReference type="EMBL" id="KOC94033.1"/>
    </source>
</evidence>
<dbReference type="EMBL" id="JRXF01000009">
    <property type="protein sequence ID" value="KOC94033.1"/>
    <property type="molecule type" value="Genomic_DNA"/>
</dbReference>
<dbReference type="STRING" id="1560201.NG42_07380"/>